<organism evidence="2 3">
    <name type="scientific">Sandaracinus amylolyticus</name>
    <dbReference type="NCBI Taxonomy" id="927083"/>
    <lineage>
        <taxon>Bacteria</taxon>
        <taxon>Pseudomonadati</taxon>
        <taxon>Myxococcota</taxon>
        <taxon>Polyangia</taxon>
        <taxon>Polyangiales</taxon>
        <taxon>Sandaracinaceae</taxon>
        <taxon>Sandaracinus</taxon>
    </lineage>
</organism>
<sequence length="320" mass="33781">MDALARRPIRADRAARTGTLLASVVLLLLPPASSAAAQAAHESRVGLRWIAPPECPDAPTVRAQVAELAPERRLTYAVLGHVEVTAGGEYRLSLRAEGAPGLDRTFVSRDCATLASTAALVLATIAAPDAPSVERVDTRDEAQLPSSPSARSPLRTIVGLTVGAGAGYLPRVSPAMTLSIGMGIEGLELELFSRASTSTSDPSRPQLWFVVAGVRVGWAFAIDWFEIRPYVSGDGGFFSVAPELRADPDREVAAPVGIASVGLGTELRAWAVRELAFVLVVDGSVPLVRRTLALPEHDVEHAVAEWGTYFAALGVALRIP</sequence>
<dbReference type="KEGG" id="samy:DB32_001090"/>
<evidence type="ECO:0000313" key="3">
    <source>
        <dbReference type="Proteomes" id="UP000034883"/>
    </source>
</evidence>
<dbReference type="EMBL" id="CP011125">
    <property type="protein sequence ID" value="AKF03941.1"/>
    <property type="molecule type" value="Genomic_DNA"/>
</dbReference>
<keyword evidence="1" id="KW-0732">Signal</keyword>
<evidence type="ECO:0000313" key="2">
    <source>
        <dbReference type="EMBL" id="AKF03941.1"/>
    </source>
</evidence>
<name>A0A0F6YHE3_9BACT</name>
<dbReference type="STRING" id="927083.DB32_001090"/>
<evidence type="ECO:0008006" key="4">
    <source>
        <dbReference type="Google" id="ProtNLM"/>
    </source>
</evidence>
<dbReference type="Proteomes" id="UP000034883">
    <property type="component" value="Chromosome"/>
</dbReference>
<reference evidence="2 3" key="1">
    <citation type="submission" date="2015-03" db="EMBL/GenBank/DDBJ databases">
        <title>Genome assembly of Sandaracinus amylolyticus DSM 53668.</title>
        <authorList>
            <person name="Sharma G."/>
            <person name="Subramanian S."/>
        </authorList>
    </citation>
    <scope>NUCLEOTIDE SEQUENCE [LARGE SCALE GENOMIC DNA]</scope>
    <source>
        <strain evidence="2 3">DSM 53668</strain>
    </source>
</reference>
<accession>A0A0F6YHE3</accession>
<proteinExistence type="predicted"/>
<dbReference type="RefSeq" id="WP_053231347.1">
    <property type="nucleotide sequence ID" value="NZ_CP011125.1"/>
</dbReference>
<keyword evidence="3" id="KW-1185">Reference proteome</keyword>
<evidence type="ECO:0000256" key="1">
    <source>
        <dbReference type="SAM" id="SignalP"/>
    </source>
</evidence>
<protein>
    <recommendedName>
        <fullName evidence="4">Outer membrane protein beta-barrel domain-containing protein</fullName>
    </recommendedName>
</protein>
<feature type="chain" id="PRO_5002512278" description="Outer membrane protein beta-barrel domain-containing protein" evidence="1">
    <location>
        <begin position="36"/>
        <end position="320"/>
    </location>
</feature>
<dbReference type="AlphaFoldDB" id="A0A0F6YHE3"/>
<gene>
    <name evidence="2" type="ORF">DB32_001090</name>
</gene>
<feature type="signal peptide" evidence="1">
    <location>
        <begin position="1"/>
        <end position="35"/>
    </location>
</feature>